<dbReference type="Gene3D" id="3.40.50.2300">
    <property type="match status" value="1"/>
</dbReference>
<feature type="modified residue" description="4-aspartylphosphate" evidence="6">
    <location>
        <position position="51"/>
    </location>
</feature>
<evidence type="ECO:0000256" key="6">
    <source>
        <dbReference type="PROSITE-ProRule" id="PRU00169"/>
    </source>
</evidence>
<evidence type="ECO:0000259" key="8">
    <source>
        <dbReference type="PROSITE" id="PS50110"/>
    </source>
</evidence>
<dbReference type="EMBL" id="NQJD01000041">
    <property type="protein sequence ID" value="TAA74068.1"/>
    <property type="molecule type" value="Genomic_DNA"/>
</dbReference>
<dbReference type="PANTHER" id="PTHR48111:SF22">
    <property type="entry name" value="REGULATOR OF RPOS"/>
    <property type="match status" value="1"/>
</dbReference>
<dbReference type="Proteomes" id="UP000316238">
    <property type="component" value="Unassembled WGS sequence"/>
</dbReference>
<dbReference type="Pfam" id="PF00072">
    <property type="entry name" value="Response_reg"/>
    <property type="match status" value="1"/>
</dbReference>
<dbReference type="FunFam" id="3.40.50.2300:FF:000002">
    <property type="entry name" value="DNA-binding response regulator PhoP"/>
    <property type="match status" value="1"/>
</dbReference>
<dbReference type="FunFam" id="1.10.10.10:FF:000005">
    <property type="entry name" value="Two-component system response regulator"/>
    <property type="match status" value="1"/>
</dbReference>
<dbReference type="GO" id="GO:0032993">
    <property type="term" value="C:protein-DNA complex"/>
    <property type="evidence" value="ECO:0007669"/>
    <property type="project" value="TreeGrafter"/>
</dbReference>
<evidence type="ECO:0000256" key="1">
    <source>
        <dbReference type="ARBA" id="ARBA00022553"/>
    </source>
</evidence>
<evidence type="ECO:0000256" key="4">
    <source>
        <dbReference type="ARBA" id="ARBA00023125"/>
    </source>
</evidence>
<name>A0A521FZ64_9BACT</name>
<dbReference type="GO" id="GO:0000976">
    <property type="term" value="F:transcription cis-regulatory region binding"/>
    <property type="evidence" value="ECO:0007669"/>
    <property type="project" value="TreeGrafter"/>
</dbReference>
<dbReference type="SMART" id="SM00448">
    <property type="entry name" value="REC"/>
    <property type="match status" value="1"/>
</dbReference>
<protein>
    <submittedName>
        <fullName evidence="10">Two component transcriptional regulator, winged helix family</fullName>
    </submittedName>
</protein>
<feature type="domain" description="OmpR/PhoB-type" evidence="9">
    <location>
        <begin position="124"/>
        <end position="222"/>
    </location>
</feature>
<dbReference type="SMART" id="SM00862">
    <property type="entry name" value="Trans_reg_C"/>
    <property type="match status" value="1"/>
</dbReference>
<dbReference type="PANTHER" id="PTHR48111">
    <property type="entry name" value="REGULATOR OF RPOS"/>
    <property type="match status" value="1"/>
</dbReference>
<dbReference type="CDD" id="cd17625">
    <property type="entry name" value="REC_OmpR_DrrD-like"/>
    <property type="match status" value="1"/>
</dbReference>
<evidence type="ECO:0000259" key="9">
    <source>
        <dbReference type="PROSITE" id="PS51755"/>
    </source>
</evidence>
<evidence type="ECO:0000256" key="2">
    <source>
        <dbReference type="ARBA" id="ARBA00023012"/>
    </source>
</evidence>
<dbReference type="GO" id="GO:0005829">
    <property type="term" value="C:cytosol"/>
    <property type="evidence" value="ECO:0007669"/>
    <property type="project" value="TreeGrafter"/>
</dbReference>
<evidence type="ECO:0000256" key="3">
    <source>
        <dbReference type="ARBA" id="ARBA00023015"/>
    </source>
</evidence>
<dbReference type="PROSITE" id="PS50110">
    <property type="entry name" value="RESPONSE_REGULATORY"/>
    <property type="match status" value="1"/>
</dbReference>
<dbReference type="InterPro" id="IPR011006">
    <property type="entry name" value="CheY-like_superfamily"/>
</dbReference>
<proteinExistence type="predicted"/>
<dbReference type="AlphaFoldDB" id="A0A521FZ64"/>
<dbReference type="GO" id="GO:0006355">
    <property type="term" value="P:regulation of DNA-templated transcription"/>
    <property type="evidence" value="ECO:0007669"/>
    <property type="project" value="InterPro"/>
</dbReference>
<evidence type="ECO:0000313" key="11">
    <source>
        <dbReference type="Proteomes" id="UP000316238"/>
    </source>
</evidence>
<keyword evidence="4 7" id="KW-0238">DNA-binding</keyword>
<dbReference type="InterPro" id="IPR001789">
    <property type="entry name" value="Sig_transdc_resp-reg_receiver"/>
</dbReference>
<dbReference type="GO" id="GO:0000156">
    <property type="term" value="F:phosphorelay response regulator activity"/>
    <property type="evidence" value="ECO:0007669"/>
    <property type="project" value="TreeGrafter"/>
</dbReference>
<dbReference type="Gene3D" id="1.10.10.10">
    <property type="entry name" value="Winged helix-like DNA-binding domain superfamily/Winged helix DNA-binding domain"/>
    <property type="match status" value="1"/>
</dbReference>
<dbReference type="Gene3D" id="6.10.250.690">
    <property type="match status" value="1"/>
</dbReference>
<feature type="DNA-binding region" description="OmpR/PhoB-type" evidence="7">
    <location>
        <begin position="124"/>
        <end position="222"/>
    </location>
</feature>
<gene>
    <name evidence="10" type="ORF">CDV28_14117</name>
</gene>
<dbReference type="InterPro" id="IPR001867">
    <property type="entry name" value="OmpR/PhoB-type_DNA-bd"/>
</dbReference>
<keyword evidence="3" id="KW-0805">Transcription regulation</keyword>
<dbReference type="Pfam" id="PF00486">
    <property type="entry name" value="Trans_reg_C"/>
    <property type="match status" value="1"/>
</dbReference>
<accession>A0A521FZ64</accession>
<dbReference type="CDD" id="cd00383">
    <property type="entry name" value="trans_reg_C"/>
    <property type="match status" value="1"/>
</dbReference>
<keyword evidence="5" id="KW-0804">Transcription</keyword>
<sequence>MKILVVEDDKRLAALVKRGLEEHAFVVDLCYDGEEGLYQAETSPYDAIVLDVMMPKMDGFTVLRKLREQGREVPVIMLTARGEVENRVKGLNTGADDYLAKPFDFAELIARLTAVIRRNKGQAASQLCIADLHIDLNAKTIGRAGIDIPLSAKEYAILEYLALNRNRVISRTELSEHVYDMNFDLDSNIIDVYINRLRRKIDKDRDQPLIQTRRGEGYIIRDEA</sequence>
<keyword evidence="11" id="KW-1185">Reference proteome</keyword>
<dbReference type="InterPro" id="IPR036388">
    <property type="entry name" value="WH-like_DNA-bd_sf"/>
</dbReference>
<keyword evidence="1 6" id="KW-0597">Phosphoprotein</keyword>
<dbReference type="InterPro" id="IPR039420">
    <property type="entry name" value="WalR-like"/>
</dbReference>
<evidence type="ECO:0000313" key="10">
    <source>
        <dbReference type="EMBL" id="TAA74068.1"/>
    </source>
</evidence>
<keyword evidence="2" id="KW-0902">Two-component regulatory system</keyword>
<evidence type="ECO:0000256" key="5">
    <source>
        <dbReference type="ARBA" id="ARBA00023163"/>
    </source>
</evidence>
<reference evidence="10" key="1">
    <citation type="submission" date="2017-07" db="EMBL/GenBank/DDBJ databases">
        <title>The cable genome - Insights into the physiology and evolution of filamentous bacteria capable of sulfide oxidation via long distance electron transfer.</title>
        <authorList>
            <person name="Thorup C."/>
            <person name="Bjerg J.T."/>
            <person name="Schreiber L."/>
            <person name="Nielsen L.P."/>
            <person name="Kjeldsen K.U."/>
            <person name="Boesen T."/>
            <person name="Boggild A."/>
            <person name="Meysman F."/>
            <person name="Geelhoed J."/>
            <person name="Schramm A."/>
        </authorList>
    </citation>
    <scope>NUCLEOTIDE SEQUENCE [LARGE SCALE GENOMIC DNA]</scope>
    <source>
        <strain evidence="10">GS</strain>
    </source>
</reference>
<evidence type="ECO:0000256" key="7">
    <source>
        <dbReference type="PROSITE-ProRule" id="PRU01091"/>
    </source>
</evidence>
<dbReference type="PROSITE" id="PS51755">
    <property type="entry name" value="OMPR_PHOB"/>
    <property type="match status" value="1"/>
</dbReference>
<comment type="caution">
    <text evidence="10">The sequence shown here is derived from an EMBL/GenBank/DDBJ whole genome shotgun (WGS) entry which is preliminary data.</text>
</comment>
<organism evidence="10 11">
    <name type="scientific">Candidatus Electronema aureum</name>
    <dbReference type="NCBI Taxonomy" id="2005002"/>
    <lineage>
        <taxon>Bacteria</taxon>
        <taxon>Pseudomonadati</taxon>
        <taxon>Thermodesulfobacteriota</taxon>
        <taxon>Desulfobulbia</taxon>
        <taxon>Desulfobulbales</taxon>
        <taxon>Desulfobulbaceae</taxon>
        <taxon>Candidatus Electronema</taxon>
    </lineage>
</organism>
<feature type="domain" description="Response regulatory" evidence="8">
    <location>
        <begin position="2"/>
        <end position="116"/>
    </location>
</feature>
<dbReference type="SUPFAM" id="SSF52172">
    <property type="entry name" value="CheY-like"/>
    <property type="match status" value="1"/>
</dbReference>